<dbReference type="Pfam" id="PF19883">
    <property type="entry name" value="DUF6356"/>
    <property type="match status" value="1"/>
</dbReference>
<keyword evidence="1" id="KW-0472">Membrane</keyword>
<name>A0A1T4N863_9HYPH</name>
<dbReference type="STRING" id="225324.SAMN02745126_02161"/>
<reference evidence="3" key="1">
    <citation type="submission" date="2017-02" db="EMBL/GenBank/DDBJ databases">
        <authorList>
            <person name="Varghese N."/>
            <person name="Submissions S."/>
        </authorList>
    </citation>
    <scope>NUCLEOTIDE SEQUENCE [LARGE SCALE GENOMIC DNA]</scope>
    <source>
        <strain evidence="3">ATCC 27094</strain>
    </source>
</reference>
<gene>
    <name evidence="2" type="ORF">SAMN02745126_02161</name>
</gene>
<dbReference type="AlphaFoldDB" id="A0A1T4N863"/>
<proteinExistence type="predicted"/>
<keyword evidence="1" id="KW-0812">Transmembrane</keyword>
<feature type="transmembrane region" description="Helical" evidence="1">
    <location>
        <begin position="30"/>
        <end position="48"/>
    </location>
</feature>
<dbReference type="OrthoDB" id="7652114at2"/>
<dbReference type="Proteomes" id="UP000190092">
    <property type="component" value="Unassembled WGS sequence"/>
</dbReference>
<evidence type="ECO:0000256" key="1">
    <source>
        <dbReference type="SAM" id="Phobius"/>
    </source>
</evidence>
<accession>A0A1T4N863</accession>
<evidence type="ECO:0000313" key="3">
    <source>
        <dbReference type="Proteomes" id="UP000190092"/>
    </source>
</evidence>
<dbReference type="RefSeq" id="WP_085933877.1">
    <property type="nucleotide sequence ID" value="NZ_FUWJ01000002.1"/>
</dbReference>
<keyword evidence="1" id="KW-1133">Transmembrane helix</keyword>
<sequence length="81" mass="9261">MIRRFTDHPASVNETYFQHMGMAFSFGRHMLLGSLACFVHGLLPWLFLTRGSDTIRALHHRMVTHRVVRPAQSEAQIVAAE</sequence>
<protein>
    <recommendedName>
        <fullName evidence="4">Type 1 capsular polysaccharide biosynthesis protein J</fullName>
    </recommendedName>
</protein>
<dbReference type="InterPro" id="IPR045936">
    <property type="entry name" value="DUF6356"/>
</dbReference>
<keyword evidence="3" id="KW-1185">Reference proteome</keyword>
<evidence type="ECO:0000313" key="2">
    <source>
        <dbReference type="EMBL" id="SJZ75439.1"/>
    </source>
</evidence>
<dbReference type="EMBL" id="FUWJ01000002">
    <property type="protein sequence ID" value="SJZ75439.1"/>
    <property type="molecule type" value="Genomic_DNA"/>
</dbReference>
<organism evidence="2 3">
    <name type="scientific">Enhydrobacter aerosaccus</name>
    <dbReference type="NCBI Taxonomy" id="225324"/>
    <lineage>
        <taxon>Bacteria</taxon>
        <taxon>Pseudomonadati</taxon>
        <taxon>Pseudomonadota</taxon>
        <taxon>Alphaproteobacteria</taxon>
        <taxon>Hyphomicrobiales</taxon>
        <taxon>Enhydrobacter</taxon>
    </lineage>
</organism>
<evidence type="ECO:0008006" key="4">
    <source>
        <dbReference type="Google" id="ProtNLM"/>
    </source>
</evidence>